<proteinExistence type="predicted"/>
<dbReference type="Gene3D" id="1.20.1290.10">
    <property type="entry name" value="AhpD-like"/>
    <property type="match status" value="1"/>
</dbReference>
<dbReference type="SUPFAM" id="SSF69118">
    <property type="entry name" value="AhpD-like"/>
    <property type="match status" value="2"/>
</dbReference>
<dbReference type="EMBL" id="QZFU01000036">
    <property type="protein sequence ID" value="RJO70819.1"/>
    <property type="molecule type" value="Genomic_DNA"/>
</dbReference>
<evidence type="ECO:0000313" key="3">
    <source>
        <dbReference type="EMBL" id="RJO70819.1"/>
    </source>
</evidence>
<organism evidence="3 4">
    <name type="scientific">Nocardia panacis</name>
    <dbReference type="NCBI Taxonomy" id="2340916"/>
    <lineage>
        <taxon>Bacteria</taxon>
        <taxon>Bacillati</taxon>
        <taxon>Actinomycetota</taxon>
        <taxon>Actinomycetes</taxon>
        <taxon>Mycobacteriales</taxon>
        <taxon>Nocardiaceae</taxon>
        <taxon>Nocardia</taxon>
    </lineage>
</organism>
<dbReference type="Pfam" id="PF02627">
    <property type="entry name" value="CMD"/>
    <property type="match status" value="1"/>
</dbReference>
<dbReference type="GO" id="GO:0051920">
    <property type="term" value="F:peroxiredoxin activity"/>
    <property type="evidence" value="ECO:0007669"/>
    <property type="project" value="InterPro"/>
</dbReference>
<evidence type="ECO:0000256" key="1">
    <source>
        <dbReference type="SAM" id="MobiDB-lite"/>
    </source>
</evidence>
<sequence length="422" mass="44407">MNHADTGARGSRGQGGMAAMSGGRAKVLGRLGLTQVRYVSPLAPGAAKGRAAQVYRQVERDFGLLAPPIALHSPAPEVMAACWLMVRETLLATGRVPRELKETIATAVSLANACPFCVTVHSGTLHGLGQTTDAALLYADRIEEIADPRQRTIARWAKGSSTESEAPPPYSAEERPEMVGATVMMHYLNRMVTIFLADLPLPPGVPKVALTPVMRALGGIIRAAATDTHPPGRALELLPAATPPHDIDWALPNPAVAVHDPALANLDPSAHNPAGFALDPGAAGRDTTAAPPDPVVRNSRPDGGGAARANPAVAEAFTRAYAAIDGVESVSAPVRELVLTELARWRGENRGLGRAWADELANRLPEGQRSAGRLALLSAFAAYQVDRSVIDAFRTDQPGDAALIELTAWAGLAAARRISTWL</sequence>
<dbReference type="NCBIfam" id="TIGR00778">
    <property type="entry name" value="ahpD_dom"/>
    <property type="match status" value="1"/>
</dbReference>
<name>A0A3A4KEE2_9NOCA</name>
<feature type="region of interest" description="Disordered" evidence="1">
    <location>
        <begin position="270"/>
        <end position="308"/>
    </location>
</feature>
<dbReference type="Proteomes" id="UP000266677">
    <property type="component" value="Unassembled WGS sequence"/>
</dbReference>
<evidence type="ECO:0000259" key="2">
    <source>
        <dbReference type="Pfam" id="PF02627"/>
    </source>
</evidence>
<evidence type="ECO:0000313" key="4">
    <source>
        <dbReference type="Proteomes" id="UP000266677"/>
    </source>
</evidence>
<dbReference type="AlphaFoldDB" id="A0A3A4KEE2"/>
<comment type="caution">
    <text evidence="3">The sequence shown here is derived from an EMBL/GenBank/DDBJ whole genome shotgun (WGS) entry which is preliminary data.</text>
</comment>
<reference evidence="3 4" key="1">
    <citation type="submission" date="2018-09" db="EMBL/GenBank/DDBJ databases">
        <title>YIM PH21274 draft genome.</title>
        <authorList>
            <person name="Miao C."/>
        </authorList>
    </citation>
    <scope>NUCLEOTIDE SEQUENCE [LARGE SCALE GENOMIC DNA]</scope>
    <source>
        <strain evidence="3 4">YIM PH 21724</strain>
    </source>
</reference>
<accession>A0A3A4KEE2</accession>
<dbReference type="InterPro" id="IPR003779">
    <property type="entry name" value="CMD-like"/>
</dbReference>
<protein>
    <submittedName>
        <fullName evidence="3">Carboxymuconolactone decarboxylase family protein</fullName>
    </submittedName>
</protein>
<keyword evidence="4" id="KW-1185">Reference proteome</keyword>
<dbReference type="InterPro" id="IPR004675">
    <property type="entry name" value="AhpD_core"/>
</dbReference>
<dbReference type="InterPro" id="IPR029032">
    <property type="entry name" value="AhpD-like"/>
</dbReference>
<feature type="domain" description="Carboxymuconolactone decarboxylase-like" evidence="2">
    <location>
        <begin position="83"/>
        <end position="157"/>
    </location>
</feature>
<gene>
    <name evidence="3" type="ORF">D5S18_26890</name>
</gene>